<evidence type="ECO:0000313" key="2">
    <source>
        <dbReference type="EMBL" id="AHC39885.1"/>
    </source>
</evidence>
<reference evidence="2 3" key="1">
    <citation type="journal article" date="2014" name="Genome Announc.">
        <title>Complete Genome Sequence of Mycoplasma ovis Strain Michigan, a Hemoplasma of Sheep with Two Distinct 16S rRNA Genes.</title>
        <authorList>
            <person name="Deshuillers P.L."/>
            <person name="Santos A.P."/>
            <person name="do Nascimento N.C."/>
            <person name="Hampel J.A."/>
            <person name="Bergin I.L."/>
            <person name="Dyson M.C."/>
            <person name="Messick J.B."/>
        </authorList>
    </citation>
    <scope>NUCLEOTIDE SEQUENCE [LARGE SCALE GENOMIC DNA]</scope>
    <source>
        <strain evidence="2 3">Michigan</strain>
    </source>
</reference>
<keyword evidence="1" id="KW-0812">Transmembrane</keyword>
<keyword evidence="1" id="KW-0472">Membrane</keyword>
<organism evidence="2 3">
    <name type="scientific">Mycoplasma ovis str. Michigan</name>
    <dbReference type="NCBI Taxonomy" id="1415773"/>
    <lineage>
        <taxon>Bacteria</taxon>
        <taxon>Bacillati</taxon>
        <taxon>Mycoplasmatota</taxon>
        <taxon>Mollicutes</taxon>
        <taxon>Mycoplasmataceae</taxon>
        <taxon>Mycoplasma</taxon>
    </lineage>
</organism>
<name>A0ABM5P0D2_9MOLU</name>
<protein>
    <submittedName>
        <fullName evidence="2">Membrane protein</fullName>
    </submittedName>
</protein>
<feature type="transmembrane region" description="Helical" evidence="1">
    <location>
        <begin position="86"/>
        <end position="106"/>
    </location>
</feature>
<feature type="transmembrane region" description="Helical" evidence="1">
    <location>
        <begin position="127"/>
        <end position="145"/>
    </location>
</feature>
<evidence type="ECO:0000256" key="1">
    <source>
        <dbReference type="SAM" id="Phobius"/>
    </source>
</evidence>
<feature type="transmembrane region" description="Helical" evidence="1">
    <location>
        <begin position="45"/>
        <end position="66"/>
    </location>
</feature>
<dbReference type="Proteomes" id="UP000018745">
    <property type="component" value="Chromosome"/>
</dbReference>
<gene>
    <name evidence="2" type="ORF">OVS_01340</name>
</gene>
<feature type="transmembrane region" description="Helical" evidence="1">
    <location>
        <begin position="12"/>
        <end position="33"/>
    </location>
</feature>
<proteinExistence type="predicted"/>
<sequence>MYYEMSVKKVLLIIRQITWQSNFYAFLLAFLYLWNPKLLIFYSNYLFILVATLLFTSAVIFFFVLLPAFLNLEQLYQSLITPTAPLIFWNIWNHVVTPLTFLRLLIYRFSNKNKSSRWTISRKTAWFRYKIYWMIQLLGNIYFSIDPNQPSAYGAFSNWYWGKKANGVSDGDNSLSISYNFQLSFFAFFIVMAVTCFLFFFLWHLFAPKNEQYSYSHKLLNYRSF</sequence>
<evidence type="ECO:0000313" key="3">
    <source>
        <dbReference type="Proteomes" id="UP000018745"/>
    </source>
</evidence>
<dbReference type="EMBL" id="CP006935">
    <property type="protein sequence ID" value="AHC39885.1"/>
    <property type="molecule type" value="Genomic_DNA"/>
</dbReference>
<keyword evidence="3" id="KW-1185">Reference proteome</keyword>
<feature type="transmembrane region" description="Helical" evidence="1">
    <location>
        <begin position="183"/>
        <end position="206"/>
    </location>
</feature>
<keyword evidence="1" id="KW-1133">Transmembrane helix</keyword>
<accession>A0ABM5P0D2</accession>